<dbReference type="GO" id="GO:0005886">
    <property type="term" value="C:plasma membrane"/>
    <property type="evidence" value="ECO:0007669"/>
    <property type="project" value="UniProtKB-SubCell"/>
</dbReference>
<comment type="similarity">
    <text evidence="5">Belongs to the 4-toluene sulfonate uptake permease (TSUP) (TC 2.A.102) family.</text>
</comment>
<dbReference type="PANTHER" id="PTHR43701">
    <property type="entry name" value="MEMBRANE TRANSPORTER PROTEIN MJ0441-RELATED"/>
    <property type="match status" value="1"/>
</dbReference>
<keyword evidence="3 5" id="KW-1133">Transmembrane helix</keyword>
<comment type="caution">
    <text evidence="6">The sequence shown here is derived from an EMBL/GenBank/DDBJ whole genome shotgun (WGS) entry which is preliminary data.</text>
</comment>
<comment type="subcellular location">
    <subcellularLocation>
        <location evidence="5">Cell membrane</location>
        <topology evidence="5">Multi-pass membrane protein</topology>
    </subcellularLocation>
    <subcellularLocation>
        <location evidence="1">Membrane</location>
        <topology evidence="1">Multi-pass membrane protein</topology>
    </subcellularLocation>
</comment>
<organism evidence="6 7">
    <name type="scientific">Candidatus Methylophosphatis roskildensis</name>
    <dbReference type="NCBI Taxonomy" id="2899263"/>
    <lineage>
        <taxon>Bacteria</taxon>
        <taxon>Pseudomonadati</taxon>
        <taxon>Pseudomonadota</taxon>
        <taxon>Betaproteobacteria</taxon>
        <taxon>Nitrosomonadales</taxon>
        <taxon>Sterolibacteriaceae</taxon>
        <taxon>Candidatus Methylophosphatis</taxon>
    </lineage>
</organism>
<name>A0A9D7HM35_9PROT</name>
<evidence type="ECO:0000256" key="5">
    <source>
        <dbReference type="RuleBase" id="RU363041"/>
    </source>
</evidence>
<feature type="transmembrane region" description="Helical" evidence="5">
    <location>
        <begin position="154"/>
        <end position="182"/>
    </location>
</feature>
<feature type="transmembrane region" description="Helical" evidence="5">
    <location>
        <begin position="99"/>
        <end position="117"/>
    </location>
</feature>
<dbReference type="Pfam" id="PF01925">
    <property type="entry name" value="TauE"/>
    <property type="match status" value="1"/>
</dbReference>
<keyword evidence="5" id="KW-1003">Cell membrane</keyword>
<keyword evidence="2 5" id="KW-0812">Transmembrane</keyword>
<dbReference type="InterPro" id="IPR051598">
    <property type="entry name" value="TSUP/Inactive_protease-like"/>
</dbReference>
<feature type="transmembrane region" description="Helical" evidence="5">
    <location>
        <begin position="250"/>
        <end position="269"/>
    </location>
</feature>
<dbReference type="InterPro" id="IPR002781">
    <property type="entry name" value="TM_pro_TauE-like"/>
</dbReference>
<keyword evidence="4 5" id="KW-0472">Membrane</keyword>
<gene>
    <name evidence="6" type="ORF">IPH26_18220</name>
</gene>
<evidence type="ECO:0000256" key="3">
    <source>
        <dbReference type="ARBA" id="ARBA00022989"/>
    </source>
</evidence>
<feature type="transmembrane region" description="Helical" evidence="5">
    <location>
        <begin position="46"/>
        <end position="65"/>
    </location>
</feature>
<evidence type="ECO:0000313" key="6">
    <source>
        <dbReference type="EMBL" id="MBK6974782.1"/>
    </source>
</evidence>
<evidence type="ECO:0000256" key="2">
    <source>
        <dbReference type="ARBA" id="ARBA00022692"/>
    </source>
</evidence>
<accession>A0A9D7HM35</accession>
<feature type="transmembrane region" description="Helical" evidence="5">
    <location>
        <begin position="222"/>
        <end position="244"/>
    </location>
</feature>
<feature type="transmembrane region" description="Helical" evidence="5">
    <location>
        <begin position="188"/>
        <end position="210"/>
    </location>
</feature>
<reference evidence="6" key="1">
    <citation type="submission" date="2020-10" db="EMBL/GenBank/DDBJ databases">
        <title>Connecting structure to function with the recovery of over 1000 high-quality activated sludge metagenome-assembled genomes encoding full-length rRNA genes using long-read sequencing.</title>
        <authorList>
            <person name="Singleton C.M."/>
            <person name="Petriglieri F."/>
            <person name="Kristensen J.M."/>
            <person name="Kirkegaard R.H."/>
            <person name="Michaelsen T.Y."/>
            <person name="Andersen M.H."/>
            <person name="Karst S.M."/>
            <person name="Dueholm M.S."/>
            <person name="Nielsen P.H."/>
            <person name="Albertsen M."/>
        </authorList>
    </citation>
    <scope>NUCLEOTIDE SEQUENCE</scope>
    <source>
        <strain evidence="6">Bjer_18-Q3-R1-45_BAT3C.347</strain>
    </source>
</reference>
<dbReference type="EMBL" id="JADJEV010000004">
    <property type="protein sequence ID" value="MBK6974782.1"/>
    <property type="molecule type" value="Genomic_DNA"/>
</dbReference>
<evidence type="ECO:0000313" key="7">
    <source>
        <dbReference type="Proteomes" id="UP000807785"/>
    </source>
</evidence>
<evidence type="ECO:0000256" key="4">
    <source>
        <dbReference type="ARBA" id="ARBA00023136"/>
    </source>
</evidence>
<sequence>MTELSGLAALLGTLVGLVLGLTGAGGGVLAVPALMLGLGMSLTDATPVSLVAVGAAASLGAAVGLRNRQVRYRAALLMSGLGILTAPIGVWLAHHLPQTLLVVIFCALMLLIAVRMLQQVLPHRSSDGGPRQEAVNCMLNPETGRFRWNTRCSVTLAGIGGVAGLFTGMLGVGGGFLIVPAFRQFSDLTMQAASATSLAVIALVSTSTVIGTLLHGGQISRVGWAFIVTTGVGMLIGRALAIWIPGRWLQTGFGMVVLLVAVAWLVRLFA</sequence>
<protein>
    <recommendedName>
        <fullName evidence="5">Probable membrane transporter protein</fullName>
    </recommendedName>
</protein>
<feature type="transmembrane region" description="Helical" evidence="5">
    <location>
        <begin position="72"/>
        <end position="93"/>
    </location>
</feature>
<evidence type="ECO:0000256" key="1">
    <source>
        <dbReference type="ARBA" id="ARBA00004141"/>
    </source>
</evidence>
<dbReference type="Proteomes" id="UP000807785">
    <property type="component" value="Unassembled WGS sequence"/>
</dbReference>
<proteinExistence type="inferred from homology"/>
<dbReference type="AlphaFoldDB" id="A0A9D7HM35"/>
<dbReference type="PANTHER" id="PTHR43701:SF2">
    <property type="entry name" value="MEMBRANE TRANSPORTER PROTEIN YJNA-RELATED"/>
    <property type="match status" value="1"/>
</dbReference>